<reference evidence="1 2" key="1">
    <citation type="submission" date="2023-01" db="EMBL/GenBank/DDBJ databases">
        <title>Novel diversity within Roseofilum (Cyanobacteria; Desertifilaceae) from marine benthic mats with descriptions of four novel species.</title>
        <authorList>
            <person name="Wang Y."/>
            <person name="Berthold D.E."/>
            <person name="Hu J."/>
            <person name="Lefler F.W."/>
            <person name="Laughinghouse H.D. IV."/>
        </authorList>
    </citation>
    <scope>NUCLEOTIDE SEQUENCE [LARGE SCALE GENOMIC DNA]</scope>
    <source>
        <strain evidence="1 2">BLCC-M91</strain>
    </source>
</reference>
<protein>
    <submittedName>
        <fullName evidence="1">Uncharacterized protein</fullName>
    </submittedName>
</protein>
<dbReference type="RefSeq" id="WP_283762445.1">
    <property type="nucleotide sequence ID" value="NZ_JAQPOK010000076.1"/>
</dbReference>
<gene>
    <name evidence="1" type="ORF">PJF56_09675</name>
</gene>
<dbReference type="Proteomes" id="UP001231370">
    <property type="component" value="Unassembled WGS sequence"/>
</dbReference>
<name>A0ABT7BKN2_9CYAN</name>
<organism evidence="1 2">
    <name type="scientific">Roseofilum halophilum BLCC-M91</name>
    <dbReference type="NCBI Taxonomy" id="3022259"/>
    <lineage>
        <taxon>Bacteria</taxon>
        <taxon>Bacillati</taxon>
        <taxon>Cyanobacteriota</taxon>
        <taxon>Cyanophyceae</taxon>
        <taxon>Desertifilales</taxon>
        <taxon>Desertifilaceae</taxon>
        <taxon>Roseofilum</taxon>
        <taxon>Roseofilum halophilum</taxon>
    </lineage>
</organism>
<keyword evidence="2" id="KW-1185">Reference proteome</keyword>
<evidence type="ECO:0000313" key="1">
    <source>
        <dbReference type="EMBL" id="MDJ1179134.1"/>
    </source>
</evidence>
<dbReference type="EMBL" id="JAQPOK010000076">
    <property type="protein sequence ID" value="MDJ1179134.1"/>
    <property type="molecule type" value="Genomic_DNA"/>
</dbReference>
<comment type="caution">
    <text evidence="1">The sequence shown here is derived from an EMBL/GenBank/DDBJ whole genome shotgun (WGS) entry which is preliminary data.</text>
</comment>
<proteinExistence type="predicted"/>
<evidence type="ECO:0000313" key="2">
    <source>
        <dbReference type="Proteomes" id="UP001231370"/>
    </source>
</evidence>
<sequence length="99" mass="11496">MSVSLPSIIQEQFVKPFKYWNDGVQEAMSYQNEMYTYVRSYNQEKRLQAYGYACDMAEQNIRSCITCSEQGYKVWVNLKSLANQQANDAQNLNLSPVFS</sequence>
<accession>A0ABT7BKN2</accession>